<dbReference type="AlphaFoldDB" id="F0TCS9"/>
<keyword evidence="1" id="KW-0812">Transmembrane</keyword>
<evidence type="ECO:0000313" key="2">
    <source>
        <dbReference type="EMBL" id="ADZ10469.1"/>
    </source>
</evidence>
<sequence length="58" mass="6547">MEDNQINFILYIMGVVGLIVLLLGVFDFYPIKYGVVGAVIIWIIGGGYRQYYGMGKVR</sequence>
<dbReference type="Proteomes" id="UP000007490">
    <property type="component" value="Chromosome"/>
</dbReference>
<feature type="transmembrane region" description="Helical" evidence="1">
    <location>
        <begin position="6"/>
        <end position="26"/>
    </location>
</feature>
<organism evidence="2 3">
    <name type="scientific">Methanobacterium lacus (strain AL-21)</name>
    <dbReference type="NCBI Taxonomy" id="877455"/>
    <lineage>
        <taxon>Archaea</taxon>
        <taxon>Methanobacteriati</taxon>
        <taxon>Methanobacteriota</taxon>
        <taxon>Methanomada group</taxon>
        <taxon>Methanobacteria</taxon>
        <taxon>Methanobacteriales</taxon>
        <taxon>Methanobacteriaceae</taxon>
        <taxon>Methanobacterium</taxon>
    </lineage>
</organism>
<name>F0TCS9_METLA</name>
<dbReference type="eggNOG" id="arCOG15199">
    <property type="taxonomic scope" value="Archaea"/>
</dbReference>
<reference evidence="2 3" key="2">
    <citation type="journal article" date="2014" name="Int. J. Syst. Evol. Microbiol.">
        <title>Methanobacterium paludis sp. nov. and a novel strain of Methanobacterium lacus isolated from northern peatlands.</title>
        <authorList>
            <person name="Cadillo-Quiroz H."/>
            <person name="Brauer S.L."/>
            <person name="Goodson N."/>
            <person name="Yavitt J.B."/>
            <person name="Zinder S.H."/>
        </authorList>
    </citation>
    <scope>NUCLEOTIDE SEQUENCE [LARGE SCALE GENOMIC DNA]</scope>
    <source>
        <strain evidence="2 3">AL-21</strain>
    </source>
</reference>
<dbReference type="EMBL" id="CP002551">
    <property type="protein sequence ID" value="ADZ10469.1"/>
    <property type="molecule type" value="Genomic_DNA"/>
</dbReference>
<evidence type="ECO:0000256" key="1">
    <source>
        <dbReference type="SAM" id="Phobius"/>
    </source>
</evidence>
<dbReference type="RefSeq" id="WP_013645820.1">
    <property type="nucleotide sequence ID" value="NC_015216.1"/>
</dbReference>
<accession>F0TCS9</accession>
<keyword evidence="1" id="KW-1133">Transmembrane helix</keyword>
<evidence type="ECO:0000313" key="3">
    <source>
        <dbReference type="Proteomes" id="UP000007490"/>
    </source>
</evidence>
<feature type="transmembrane region" description="Helical" evidence="1">
    <location>
        <begin position="33"/>
        <end position="52"/>
    </location>
</feature>
<keyword evidence="1" id="KW-0472">Membrane</keyword>
<reference evidence="3" key="1">
    <citation type="submission" date="2011-02" db="EMBL/GenBank/DDBJ databases">
        <title>Complete sequence of Methanobacterium sp. AL-21.</title>
        <authorList>
            <consortium name="US DOE Joint Genome Institute"/>
            <person name="Lucas S."/>
            <person name="Copeland A."/>
            <person name="Lapidus A."/>
            <person name="Cheng J.-F."/>
            <person name="Goodwin L."/>
            <person name="Pitluck S."/>
            <person name="Chertkov O."/>
            <person name="Detter J.C."/>
            <person name="Han C."/>
            <person name="Tapia R."/>
            <person name="Land M."/>
            <person name="Hauser L."/>
            <person name="Kyrpides N."/>
            <person name="Ivanova N."/>
            <person name="Mikhailova N."/>
            <person name="Pagani I."/>
            <person name="Cadillo-Quiroz H."/>
            <person name="Imachi H."/>
            <person name="Zinder S."/>
            <person name="Liu W."/>
            <person name="Woyke T."/>
        </authorList>
    </citation>
    <scope>NUCLEOTIDE SEQUENCE [LARGE SCALE GENOMIC DNA]</scope>
    <source>
        <strain evidence="3">AL-21</strain>
    </source>
</reference>
<proteinExistence type="predicted"/>
<dbReference type="STRING" id="877455.Metbo_2255"/>
<protein>
    <submittedName>
        <fullName evidence="2">Uncharacterized protein</fullName>
    </submittedName>
</protein>
<dbReference type="GeneID" id="55575266"/>
<dbReference type="KEGG" id="mel:Metbo_2255"/>
<gene>
    <name evidence="2" type="ordered locus">Metbo_2255</name>
</gene>
<dbReference type="HOGENOM" id="CLU_3003190_0_0_2"/>
<keyword evidence="3" id="KW-1185">Reference proteome</keyword>